<dbReference type="GeneTree" id="ENSGT00950000182812"/>
<dbReference type="PANTHER" id="PTHR45913:SF9">
    <property type="entry name" value="GENERAL TRANSCRIPTION FACTOR II-I REPEAT DOMAIN-CONTAINING PROTEIN 2-LIKE-RELATED"/>
    <property type="match status" value="1"/>
</dbReference>
<evidence type="ECO:0000313" key="3">
    <source>
        <dbReference type="Proteomes" id="UP000694404"/>
    </source>
</evidence>
<protein>
    <recommendedName>
        <fullName evidence="1">HAT C-terminal dimerisation domain-containing protein</fullName>
    </recommendedName>
</protein>
<dbReference type="Pfam" id="PF05699">
    <property type="entry name" value="Dimer_Tnp_hAT"/>
    <property type="match status" value="1"/>
</dbReference>
<evidence type="ECO:0000313" key="2">
    <source>
        <dbReference type="Ensembl" id="ENSCABP00000014855.1"/>
    </source>
</evidence>
<proteinExistence type="predicted"/>
<reference evidence="2" key="2">
    <citation type="submission" date="2025-09" db="UniProtKB">
        <authorList>
            <consortium name="Ensembl"/>
        </authorList>
    </citation>
    <scope>IDENTIFICATION</scope>
</reference>
<accession>A0A8C0GVY3</accession>
<reference evidence="2" key="1">
    <citation type="submission" date="2025-08" db="UniProtKB">
        <authorList>
            <consortium name="Ensembl"/>
        </authorList>
    </citation>
    <scope>IDENTIFICATION</scope>
</reference>
<dbReference type="PANTHER" id="PTHR45913">
    <property type="entry name" value="EPM2A-INTERACTING PROTEIN 1"/>
    <property type="match status" value="1"/>
</dbReference>
<keyword evidence="3" id="KW-1185">Reference proteome</keyword>
<feature type="domain" description="HAT C-terminal dimerisation" evidence="1">
    <location>
        <begin position="158"/>
        <end position="206"/>
    </location>
</feature>
<evidence type="ECO:0000259" key="1">
    <source>
        <dbReference type="Pfam" id="PF05699"/>
    </source>
</evidence>
<name>A0A8C0GVY3_CHEAB</name>
<dbReference type="GO" id="GO:0046983">
    <property type="term" value="F:protein dimerization activity"/>
    <property type="evidence" value="ECO:0007669"/>
    <property type="project" value="InterPro"/>
</dbReference>
<sequence length="228" mass="26326">MQGKENCFPELKNSNWVCDLAFGVDILAHVNELHVNLKGKNVFVYSSVTTFKVKLVLFSKQSKEKVFAHFPTLKYLEVSPEQREKDSKILTDFHGEFSCPFSDFEKREKTLELVSCPLSFDYKRAPQELQLEHIDLQCNSTLKEKYNSEKLDEFYASLSETKFPNIRKVAQKILVLFGSTYVCEQTFSLLNYNKSRYRSQLTDRHLSLVFLGWDDLVGVGPALSRGLD</sequence>
<dbReference type="AlphaFoldDB" id="A0A8C0GVY3"/>
<dbReference type="OMA" id="HKMEDIM"/>
<dbReference type="InterPro" id="IPR008906">
    <property type="entry name" value="HATC_C_dom"/>
</dbReference>
<dbReference type="Ensembl" id="ENSCABT00000016273.1">
    <property type="protein sequence ID" value="ENSCABP00000014855.1"/>
    <property type="gene ID" value="ENSCABG00000011102.1"/>
</dbReference>
<organism evidence="2 3">
    <name type="scientific">Chelonoidis abingdonii</name>
    <name type="common">Abingdon island giant tortoise</name>
    <name type="synonym">Testudo abingdonii</name>
    <dbReference type="NCBI Taxonomy" id="106734"/>
    <lineage>
        <taxon>Eukaryota</taxon>
        <taxon>Metazoa</taxon>
        <taxon>Chordata</taxon>
        <taxon>Craniata</taxon>
        <taxon>Vertebrata</taxon>
        <taxon>Euteleostomi</taxon>
        <taxon>Archelosauria</taxon>
        <taxon>Testudinata</taxon>
        <taxon>Testudines</taxon>
        <taxon>Cryptodira</taxon>
        <taxon>Durocryptodira</taxon>
        <taxon>Testudinoidea</taxon>
        <taxon>Testudinidae</taxon>
        <taxon>Chelonoidis</taxon>
    </lineage>
</organism>
<dbReference type="Proteomes" id="UP000694404">
    <property type="component" value="Unplaced"/>
</dbReference>